<evidence type="ECO:0000256" key="1">
    <source>
        <dbReference type="SAM" id="Phobius"/>
    </source>
</evidence>
<keyword evidence="3" id="KW-1185">Reference proteome</keyword>
<keyword evidence="1" id="KW-1133">Transmembrane helix</keyword>
<keyword evidence="1" id="KW-0812">Transmembrane</keyword>
<feature type="transmembrane region" description="Helical" evidence="1">
    <location>
        <begin position="27"/>
        <end position="44"/>
    </location>
</feature>
<feature type="transmembrane region" description="Helical" evidence="1">
    <location>
        <begin position="143"/>
        <end position="160"/>
    </location>
</feature>
<dbReference type="EMBL" id="JAHESE010000024">
    <property type="protein sequence ID" value="MBT1710627.1"/>
    <property type="molecule type" value="Genomic_DNA"/>
</dbReference>
<sequence length="191" mass="21355">MATYLFALFAWTLPLALSPLREEGHGKFVLIIFSITFAMPALAMGIFRSMGTIDSVLMHTRRERIVPFLFTTALYATLTYMFYTRTGVRLDDNLFRFMLIIDALIVVGTLLTLFWKVSMHSLAAWGFTGIMLALNRLTEDGSLFYPLICSLVITGLVMSARLQLQAHSMREVTAGSIAGLLTSFAGMVFLF</sequence>
<feature type="transmembrane region" description="Helical" evidence="1">
    <location>
        <begin position="65"/>
        <end position="83"/>
    </location>
</feature>
<evidence type="ECO:0000313" key="3">
    <source>
        <dbReference type="Proteomes" id="UP001319080"/>
    </source>
</evidence>
<organism evidence="2 3">
    <name type="scientific">Dawidia cretensis</name>
    <dbReference type="NCBI Taxonomy" id="2782350"/>
    <lineage>
        <taxon>Bacteria</taxon>
        <taxon>Pseudomonadati</taxon>
        <taxon>Bacteroidota</taxon>
        <taxon>Cytophagia</taxon>
        <taxon>Cytophagales</taxon>
        <taxon>Chryseotaleaceae</taxon>
        <taxon>Dawidia</taxon>
    </lineage>
</organism>
<proteinExistence type="predicted"/>
<accession>A0AAP2E2R5</accession>
<name>A0AAP2E2R5_9BACT</name>
<feature type="transmembrane region" description="Helical" evidence="1">
    <location>
        <begin position="172"/>
        <end position="190"/>
    </location>
</feature>
<protein>
    <submittedName>
        <fullName evidence="2">Uncharacterized protein</fullName>
    </submittedName>
</protein>
<evidence type="ECO:0000313" key="2">
    <source>
        <dbReference type="EMBL" id="MBT1710627.1"/>
    </source>
</evidence>
<gene>
    <name evidence="2" type="ORF">KK062_20470</name>
</gene>
<feature type="transmembrane region" description="Helical" evidence="1">
    <location>
        <begin position="95"/>
        <end position="115"/>
    </location>
</feature>
<dbReference type="AlphaFoldDB" id="A0AAP2E2R5"/>
<keyword evidence="1" id="KW-0472">Membrane</keyword>
<reference evidence="2 3" key="1">
    <citation type="submission" date="2021-05" db="EMBL/GenBank/DDBJ databases">
        <title>A Polyphasic approach of four new species of the genus Ohtaekwangia: Ohtaekwangia histidinii sp. nov., Ohtaekwangia cretensis sp. nov., Ohtaekwangia indiensis sp. nov., Ohtaekwangia reichenbachii sp. nov. from diverse environment.</title>
        <authorList>
            <person name="Octaviana S."/>
        </authorList>
    </citation>
    <scope>NUCLEOTIDE SEQUENCE [LARGE SCALE GENOMIC DNA]</scope>
    <source>
        <strain evidence="2 3">PWU5</strain>
    </source>
</reference>
<dbReference type="Proteomes" id="UP001319080">
    <property type="component" value="Unassembled WGS sequence"/>
</dbReference>
<comment type="caution">
    <text evidence="2">The sequence shown here is derived from an EMBL/GenBank/DDBJ whole genome shotgun (WGS) entry which is preliminary data.</text>
</comment>